<organism evidence="2 3">
    <name type="scientific">Methylophaga nitratireducenticrescens</name>
    <dbReference type="NCBI Taxonomy" id="754476"/>
    <lineage>
        <taxon>Bacteria</taxon>
        <taxon>Pseudomonadati</taxon>
        <taxon>Pseudomonadota</taxon>
        <taxon>Gammaproteobacteria</taxon>
        <taxon>Thiotrichales</taxon>
        <taxon>Piscirickettsiaceae</taxon>
        <taxon>Methylophaga</taxon>
    </lineage>
</organism>
<dbReference type="AlphaFoldDB" id="I1XFG6"/>
<name>I1XFG6_METNJ</name>
<evidence type="ECO:0000313" key="3">
    <source>
        <dbReference type="Proteomes" id="UP000009144"/>
    </source>
</evidence>
<evidence type="ECO:0000256" key="1">
    <source>
        <dbReference type="SAM" id="MobiDB-lite"/>
    </source>
</evidence>
<accession>I1XFG6</accession>
<dbReference type="EMBL" id="CP003390">
    <property type="protein sequence ID" value="AFI83135.1"/>
    <property type="molecule type" value="Genomic_DNA"/>
</dbReference>
<evidence type="ECO:0000313" key="2">
    <source>
        <dbReference type="EMBL" id="AFI83135.1"/>
    </source>
</evidence>
<keyword evidence="3" id="KW-1185">Reference proteome</keyword>
<dbReference type="STRING" id="754476.Q7A_277"/>
<sequence>MTRPSTRGESSARRSAVNDPDKVSFSVDSEIIGLLTLTGVAAKLE</sequence>
<reference evidence="2 3" key="2">
    <citation type="journal article" date="2013" name="Int. J. Syst. Evol. Microbiol.">
        <title>Methylophaga nitratireducenticrescens sp. nov. and Methylophaga frappieri sp. nov., isolated from the biofilm of the methanol-fed denitrification system treating the seawater at the Montreal Biodome.</title>
        <authorList>
            <person name="Villeneuve C."/>
            <person name="Martineau C."/>
            <person name="Mauffrey F."/>
            <person name="Villemur R."/>
        </authorList>
    </citation>
    <scope>NUCLEOTIDE SEQUENCE [LARGE SCALE GENOMIC DNA]</scope>
    <source>
        <strain evidence="2 3">JAM1</strain>
    </source>
</reference>
<reference evidence="2 3" key="1">
    <citation type="journal article" date="2012" name="J. Bacteriol.">
        <title>Complete genome sequences of Methylophaga sp. strain JAM1 and Methylophaga sp. strain JAM7.</title>
        <authorList>
            <person name="Villeneuve C."/>
            <person name="Martineau C."/>
            <person name="Mauffrey F."/>
            <person name="Villemur R."/>
        </authorList>
    </citation>
    <scope>NUCLEOTIDE SEQUENCE [LARGE SCALE GENOMIC DNA]</scope>
    <source>
        <strain evidence="2 3">JAM1</strain>
    </source>
</reference>
<protein>
    <submittedName>
        <fullName evidence="2">Uncharacterized protein</fullName>
    </submittedName>
</protein>
<dbReference type="PATRIC" id="fig|754476.3.peg.274"/>
<dbReference type="HOGENOM" id="CLU_3201918_0_0_6"/>
<feature type="region of interest" description="Disordered" evidence="1">
    <location>
        <begin position="1"/>
        <end position="21"/>
    </location>
</feature>
<proteinExistence type="predicted"/>
<gene>
    <name evidence="2" type="ordered locus">Q7A_277</name>
</gene>
<dbReference type="Proteomes" id="UP000009144">
    <property type="component" value="Chromosome"/>
</dbReference>